<evidence type="ECO:0000313" key="2">
    <source>
        <dbReference type="EMBL" id="PIK84089.1"/>
    </source>
</evidence>
<dbReference type="InterPro" id="IPR002915">
    <property type="entry name" value="DeoC/FbaB/LacD_aldolase"/>
</dbReference>
<reference evidence="2 4" key="1">
    <citation type="submission" date="2017-07" db="EMBL/GenBank/DDBJ databases">
        <title>Raoultella ornithinolytica strain HH3 draft genome.</title>
        <authorList>
            <person name="Duceppe M.-O."/>
            <person name="Huang H."/>
            <person name="Phipps-Todd B."/>
        </authorList>
    </citation>
    <scope>NUCLEOTIDE SEQUENCE [LARGE SCALE GENOMIC DNA]</scope>
    <source>
        <strain evidence="2 4">HH3</strain>
    </source>
</reference>
<dbReference type="Proteomes" id="UP001350972">
    <property type="component" value="Chromosome"/>
</dbReference>
<dbReference type="AlphaFoldDB" id="A0A225U463"/>
<protein>
    <submittedName>
        <fullName evidence="2">Uncharacterized protein</fullName>
    </submittedName>
</protein>
<accession>A0A225U463</accession>
<proteinExistence type="predicted"/>
<evidence type="ECO:0000313" key="5">
    <source>
        <dbReference type="Proteomes" id="UP001350972"/>
    </source>
</evidence>
<dbReference type="Proteomes" id="UP000229713">
    <property type="component" value="Unassembled WGS sequence"/>
</dbReference>
<dbReference type="EMBL" id="NKYI01000019">
    <property type="protein sequence ID" value="PIK84089.1"/>
    <property type="molecule type" value="Genomic_DNA"/>
</dbReference>
<dbReference type="Pfam" id="PF01791">
    <property type="entry name" value="DeoC"/>
    <property type="match status" value="1"/>
</dbReference>
<dbReference type="PANTHER" id="PTHR47916">
    <property type="entry name" value="FRUCTOSE-BISPHOSPHATE ALDOLASE CLASS 1"/>
    <property type="match status" value="1"/>
</dbReference>
<dbReference type="PANTHER" id="PTHR47916:SF1">
    <property type="entry name" value="3-HYDROXY-5-PHOSPHONOOXYPENTANE-2,4-DIONE THIOLASE"/>
    <property type="match status" value="1"/>
</dbReference>
<dbReference type="SUPFAM" id="SSF51569">
    <property type="entry name" value="Aldolase"/>
    <property type="match status" value="1"/>
</dbReference>
<organism evidence="2 4">
    <name type="scientific">Raoultella ornithinolytica</name>
    <name type="common">Klebsiella ornithinolytica</name>
    <dbReference type="NCBI Taxonomy" id="54291"/>
    <lineage>
        <taxon>Bacteria</taxon>
        <taxon>Pseudomonadati</taxon>
        <taxon>Pseudomonadota</taxon>
        <taxon>Gammaproteobacteria</taxon>
        <taxon>Enterobacterales</taxon>
        <taxon>Enterobacteriaceae</taxon>
        <taxon>Klebsiella/Raoultella group</taxon>
        <taxon>Raoultella</taxon>
    </lineage>
</organism>
<dbReference type="InterPro" id="IPR050456">
    <property type="entry name" value="DeoC/FbaB_aldolase"/>
</dbReference>
<dbReference type="RefSeq" id="WP_004861860.1">
    <property type="nucleotide sequence ID" value="NZ_AP019669.1"/>
</dbReference>
<keyword evidence="1" id="KW-0704">Schiff base</keyword>
<dbReference type="GeneID" id="93754227"/>
<sequence>MDSRTGKAVRLGRILRPETGRAVVVAASHGVMSGPPSGLKTRDEIETVFAQLRDADGVMVTPGMIPVVEKTFIGRDRPGFVLHLDWKNHARSIYTPGKDGRSEGVLAQLAHIEEVSACGIDAVMTYMYLGQKDTALEQAEIARNTRIVRECERHGIGVIIEPRSALEGVDPDALSAKVMSLYCRIAADIGADLVKALWPGSVEDFAAVTSTCYTPVLLAGGAGGEDPHSTLQLAADALRAGAKGVMFGRRIFRAQQPAGVLRALNAVVHEGQSVEQALQYLEQ</sequence>
<evidence type="ECO:0000313" key="3">
    <source>
        <dbReference type="EMBL" id="WWC09444.1"/>
    </source>
</evidence>
<evidence type="ECO:0000313" key="4">
    <source>
        <dbReference type="Proteomes" id="UP000229713"/>
    </source>
</evidence>
<dbReference type="EMBL" id="CP145163">
    <property type="protein sequence ID" value="WWC09444.1"/>
    <property type="molecule type" value="Genomic_DNA"/>
</dbReference>
<dbReference type="GO" id="GO:0004332">
    <property type="term" value="F:fructose-bisphosphate aldolase activity"/>
    <property type="evidence" value="ECO:0007669"/>
    <property type="project" value="InterPro"/>
</dbReference>
<keyword evidence="5" id="KW-1185">Reference proteome</keyword>
<reference evidence="3 5" key="2">
    <citation type="submission" date="2024-02" db="EMBL/GenBank/DDBJ databases">
        <title>Tn5403 promotes plasmid rearrangements and degradation of the Klebsiella pneumoniae carbapenemase (KPC) transposon Tn4401.</title>
        <authorList>
            <person name="Sheppard A.E."/>
            <person name="Barry K.E."/>
            <person name="Parikh H.I."/>
            <person name="Vegesana K."/>
            <person name="Sebra R."/>
            <person name="George S."/>
            <person name="Sanderson N.D."/>
            <person name="Stoesser N."/>
            <person name="Eyre D.W."/>
            <person name="Crook D.W."/>
            <person name="Walker A.S."/>
            <person name="Mathers A.J."/>
        </authorList>
    </citation>
    <scope>NUCLEOTIDE SEQUENCE [LARGE SCALE GENOMIC DNA]</scope>
    <source>
        <strain evidence="3 5">CAV1921</strain>
    </source>
</reference>
<dbReference type="InterPro" id="IPR013785">
    <property type="entry name" value="Aldolase_TIM"/>
</dbReference>
<gene>
    <name evidence="2" type="ORF">CFY86_12940</name>
    <name evidence="3" type="ORF">LM286_13750</name>
</gene>
<dbReference type="SMART" id="SM01133">
    <property type="entry name" value="DeoC"/>
    <property type="match status" value="1"/>
</dbReference>
<name>A0A225U463_RAOOR</name>
<dbReference type="PIRSF" id="PIRSF038992">
    <property type="entry name" value="Aldolase_Ia"/>
    <property type="match status" value="1"/>
</dbReference>
<dbReference type="PaxDb" id="1286170-RORB6_06445"/>
<evidence type="ECO:0000256" key="1">
    <source>
        <dbReference type="ARBA" id="ARBA00023270"/>
    </source>
</evidence>
<dbReference type="InterPro" id="IPR041720">
    <property type="entry name" value="FbaB-like"/>
</dbReference>
<dbReference type="Gene3D" id="3.20.20.70">
    <property type="entry name" value="Aldolase class I"/>
    <property type="match status" value="1"/>
</dbReference>